<dbReference type="EMBL" id="PGTB01000157">
    <property type="protein sequence ID" value="PJE34625.1"/>
    <property type="molecule type" value="Genomic_DNA"/>
</dbReference>
<name>A0A2M8IVR3_9RHOB</name>
<dbReference type="Pfam" id="PF03358">
    <property type="entry name" value="FMN_red"/>
    <property type="match status" value="1"/>
</dbReference>
<dbReference type="GO" id="GO:0016491">
    <property type="term" value="F:oxidoreductase activity"/>
    <property type="evidence" value="ECO:0007669"/>
    <property type="project" value="InterPro"/>
</dbReference>
<dbReference type="Gene3D" id="3.40.50.360">
    <property type="match status" value="1"/>
</dbReference>
<comment type="caution">
    <text evidence="2">The sequence shown here is derived from an EMBL/GenBank/DDBJ whole genome shotgun (WGS) entry which is preliminary data.</text>
</comment>
<protein>
    <submittedName>
        <fullName evidence="2">NADPH-dependent FMN reductase</fullName>
    </submittedName>
</protein>
<gene>
    <name evidence="2" type="ORF">CVM52_21335</name>
</gene>
<dbReference type="InterPro" id="IPR050712">
    <property type="entry name" value="NAD(P)H-dep_reductase"/>
</dbReference>
<evidence type="ECO:0000313" key="3">
    <source>
        <dbReference type="Proteomes" id="UP000231553"/>
    </source>
</evidence>
<evidence type="ECO:0000313" key="2">
    <source>
        <dbReference type="EMBL" id="PJE34625.1"/>
    </source>
</evidence>
<reference evidence="2 3" key="1">
    <citation type="journal article" date="2018" name="Int. J. Syst. Evol. Microbiol.">
        <title>Pseudooceanicola lipolyticus sp. nov., a marine alphaproteobacterium, reclassification of Oceanicola flagellatus as Pseudooceanicola flagellatus comb. nov. and emended description of the genus Pseudooceanicola.</title>
        <authorList>
            <person name="Huang M.-M."/>
            <person name="Guo L.-L."/>
            <person name="Wu Y.-H."/>
            <person name="Lai Q.-L."/>
            <person name="Shao Z.-Z."/>
            <person name="Wang C.-S."/>
            <person name="Wu M."/>
            <person name="Xu X.-W."/>
        </authorList>
    </citation>
    <scope>NUCLEOTIDE SEQUENCE [LARGE SCALE GENOMIC DNA]</scope>
    <source>
        <strain evidence="2 3">157</strain>
    </source>
</reference>
<dbReference type="InterPro" id="IPR029039">
    <property type="entry name" value="Flavoprotein-like_sf"/>
</dbReference>
<dbReference type="Proteomes" id="UP000231553">
    <property type="component" value="Unassembled WGS sequence"/>
</dbReference>
<dbReference type="RefSeq" id="WP_100164412.1">
    <property type="nucleotide sequence ID" value="NZ_PGTB01000157.1"/>
</dbReference>
<dbReference type="SUPFAM" id="SSF52218">
    <property type="entry name" value="Flavoproteins"/>
    <property type="match status" value="1"/>
</dbReference>
<keyword evidence="3" id="KW-1185">Reference proteome</keyword>
<dbReference type="PANTHER" id="PTHR30543">
    <property type="entry name" value="CHROMATE REDUCTASE"/>
    <property type="match status" value="1"/>
</dbReference>
<dbReference type="GO" id="GO:0010181">
    <property type="term" value="F:FMN binding"/>
    <property type="evidence" value="ECO:0007669"/>
    <property type="project" value="TreeGrafter"/>
</dbReference>
<dbReference type="GO" id="GO:0005829">
    <property type="term" value="C:cytosol"/>
    <property type="evidence" value="ECO:0007669"/>
    <property type="project" value="TreeGrafter"/>
</dbReference>
<proteinExistence type="predicted"/>
<dbReference type="InterPro" id="IPR005025">
    <property type="entry name" value="FMN_Rdtase-like_dom"/>
</dbReference>
<sequence>MSLKLKIIIGSTRPGRVGPSVASWVHEAAKAQDAFEVELVELAEFDLPLLDEPKHPAMQQYQHEHTKRWSAAMADGDAYVFVTPEYDFFAPASLVNALQCLAVEWRYKPAGTVCYGGVSGGLRSSQELRQLIGNKNMMPLPQVVPVPFVASHIDEEGKFSATEKMNEGLKNMFRELAKWAVALKPMREK</sequence>
<accession>A0A2M8IVR3</accession>
<dbReference type="OrthoDB" id="9812295at2"/>
<organism evidence="2 3">
    <name type="scientific">Pseudooceanicola lipolyticus</name>
    <dbReference type="NCBI Taxonomy" id="2029104"/>
    <lineage>
        <taxon>Bacteria</taxon>
        <taxon>Pseudomonadati</taxon>
        <taxon>Pseudomonadota</taxon>
        <taxon>Alphaproteobacteria</taxon>
        <taxon>Rhodobacterales</taxon>
        <taxon>Paracoccaceae</taxon>
        <taxon>Pseudooceanicola</taxon>
    </lineage>
</organism>
<dbReference type="AlphaFoldDB" id="A0A2M8IVR3"/>
<feature type="domain" description="NADPH-dependent FMN reductase-like" evidence="1">
    <location>
        <begin position="4"/>
        <end position="147"/>
    </location>
</feature>
<evidence type="ECO:0000259" key="1">
    <source>
        <dbReference type="Pfam" id="PF03358"/>
    </source>
</evidence>
<dbReference type="PANTHER" id="PTHR30543:SF21">
    <property type="entry name" value="NAD(P)H-DEPENDENT FMN REDUCTASE LOT6"/>
    <property type="match status" value="1"/>
</dbReference>